<sequence length="246" mass="27206">MMPSSPSVVLGHGLVNNVSAGKVHDTIYIATFCPQYRHRDKMQPHSLPLLILIIVLLTTRQAFSQPLVESKCASPQASNSALHKRGACLSSKNKEALALKKRPKLIIPQKHLILAWLDLNIPQEHLVPAWSDLSIPQKHLVPAWSDLKTAKGNCADVRNVPIKDANVDDVNINDVNINDTNINDANIKDTSIKDASVKCANVKNVDVKDADMEDMIIKRMKLKDTKPIILEARATCLQAPLCLLRN</sequence>
<dbReference type="SUPFAM" id="SSF141571">
    <property type="entry name" value="Pentapeptide repeat-like"/>
    <property type="match status" value="1"/>
</dbReference>
<dbReference type="AlphaFoldDB" id="A0A316YSY9"/>
<dbReference type="EMBL" id="KZ819635">
    <property type="protein sequence ID" value="PWN91788.1"/>
    <property type="molecule type" value="Genomic_DNA"/>
</dbReference>
<proteinExistence type="predicted"/>
<dbReference type="GeneID" id="37046317"/>
<dbReference type="Gene3D" id="2.160.20.80">
    <property type="entry name" value="E3 ubiquitin-protein ligase SopA"/>
    <property type="match status" value="1"/>
</dbReference>
<accession>A0A316YSY9</accession>
<dbReference type="Proteomes" id="UP000245768">
    <property type="component" value="Unassembled WGS sequence"/>
</dbReference>
<evidence type="ECO:0000313" key="2">
    <source>
        <dbReference type="Proteomes" id="UP000245768"/>
    </source>
</evidence>
<organism evidence="1 2">
    <name type="scientific">Acaromyces ingoldii</name>
    <dbReference type="NCBI Taxonomy" id="215250"/>
    <lineage>
        <taxon>Eukaryota</taxon>
        <taxon>Fungi</taxon>
        <taxon>Dikarya</taxon>
        <taxon>Basidiomycota</taxon>
        <taxon>Ustilaginomycotina</taxon>
        <taxon>Exobasidiomycetes</taxon>
        <taxon>Exobasidiales</taxon>
        <taxon>Cryptobasidiaceae</taxon>
        <taxon>Acaromyces</taxon>
    </lineage>
</organism>
<keyword evidence="2" id="KW-1185">Reference proteome</keyword>
<dbReference type="RefSeq" id="XP_025378986.1">
    <property type="nucleotide sequence ID" value="XM_025524401.1"/>
</dbReference>
<evidence type="ECO:0000313" key="1">
    <source>
        <dbReference type="EMBL" id="PWN91788.1"/>
    </source>
</evidence>
<name>A0A316YSY9_9BASI</name>
<reference evidence="1 2" key="1">
    <citation type="journal article" date="2018" name="Mol. Biol. Evol.">
        <title>Broad Genomic Sampling Reveals a Smut Pathogenic Ancestry of the Fungal Clade Ustilaginomycotina.</title>
        <authorList>
            <person name="Kijpornyongpan T."/>
            <person name="Mondo S.J."/>
            <person name="Barry K."/>
            <person name="Sandor L."/>
            <person name="Lee J."/>
            <person name="Lipzen A."/>
            <person name="Pangilinan J."/>
            <person name="LaButti K."/>
            <person name="Hainaut M."/>
            <person name="Henrissat B."/>
            <person name="Grigoriev I.V."/>
            <person name="Spatafora J.W."/>
            <person name="Aime M.C."/>
        </authorList>
    </citation>
    <scope>NUCLEOTIDE SEQUENCE [LARGE SCALE GENOMIC DNA]</scope>
    <source>
        <strain evidence="1 2">MCA 4198</strain>
    </source>
</reference>
<protein>
    <submittedName>
        <fullName evidence="1">Uncharacterized protein</fullName>
    </submittedName>
</protein>
<gene>
    <name evidence="1" type="ORF">FA10DRAFT_292593</name>
</gene>
<dbReference type="InParanoid" id="A0A316YSY9"/>